<sequence>MSSIGHPLPCLLLLSHSLLPHPPSSPTILQFVADSAWAPPMVAHVVLVAGWRIAEEEGGRRMRKEKETRKRVAGGPHAELTTDWRIVGEEGGRRMREERMRMGKEKRTRKEKENEKEKRGKIGFLGQI</sequence>
<keyword evidence="3" id="KW-1185">Reference proteome</keyword>
<feature type="compositionally biased region" description="Basic and acidic residues" evidence="1">
    <location>
        <begin position="80"/>
        <end position="120"/>
    </location>
</feature>
<evidence type="ECO:0000313" key="2">
    <source>
        <dbReference type="EMBL" id="ONK78465.1"/>
    </source>
</evidence>
<accession>A0A5P1FJB3</accession>
<dbReference type="AlphaFoldDB" id="A0A5P1FJB3"/>
<name>A0A5P1FJB3_ASPOF</name>
<evidence type="ECO:0000256" key="1">
    <source>
        <dbReference type="SAM" id="MobiDB-lite"/>
    </source>
</evidence>
<protein>
    <submittedName>
        <fullName evidence="2">Uncharacterized protein</fullName>
    </submittedName>
</protein>
<dbReference type="Gramene" id="ONK78465">
    <property type="protein sequence ID" value="ONK78465"/>
    <property type="gene ID" value="A4U43_C02F19060"/>
</dbReference>
<dbReference type="EMBL" id="CM007382">
    <property type="protein sequence ID" value="ONK78465.1"/>
    <property type="molecule type" value="Genomic_DNA"/>
</dbReference>
<dbReference type="Proteomes" id="UP000243459">
    <property type="component" value="Chromosome 2"/>
</dbReference>
<organism evidence="2 3">
    <name type="scientific">Asparagus officinalis</name>
    <name type="common">Garden asparagus</name>
    <dbReference type="NCBI Taxonomy" id="4686"/>
    <lineage>
        <taxon>Eukaryota</taxon>
        <taxon>Viridiplantae</taxon>
        <taxon>Streptophyta</taxon>
        <taxon>Embryophyta</taxon>
        <taxon>Tracheophyta</taxon>
        <taxon>Spermatophyta</taxon>
        <taxon>Magnoliopsida</taxon>
        <taxon>Liliopsida</taxon>
        <taxon>Asparagales</taxon>
        <taxon>Asparagaceae</taxon>
        <taxon>Asparagoideae</taxon>
        <taxon>Asparagus</taxon>
    </lineage>
</organism>
<evidence type="ECO:0000313" key="3">
    <source>
        <dbReference type="Proteomes" id="UP000243459"/>
    </source>
</evidence>
<feature type="compositionally biased region" description="Basic and acidic residues" evidence="1">
    <location>
        <begin position="57"/>
        <end position="70"/>
    </location>
</feature>
<reference evidence="3" key="1">
    <citation type="journal article" date="2017" name="Nat. Commun.">
        <title>The asparagus genome sheds light on the origin and evolution of a young Y chromosome.</title>
        <authorList>
            <person name="Harkess A."/>
            <person name="Zhou J."/>
            <person name="Xu C."/>
            <person name="Bowers J.E."/>
            <person name="Van der Hulst R."/>
            <person name="Ayyampalayam S."/>
            <person name="Mercati F."/>
            <person name="Riccardi P."/>
            <person name="McKain M.R."/>
            <person name="Kakrana A."/>
            <person name="Tang H."/>
            <person name="Ray J."/>
            <person name="Groenendijk J."/>
            <person name="Arikit S."/>
            <person name="Mathioni S.M."/>
            <person name="Nakano M."/>
            <person name="Shan H."/>
            <person name="Telgmann-Rauber A."/>
            <person name="Kanno A."/>
            <person name="Yue Z."/>
            <person name="Chen H."/>
            <person name="Li W."/>
            <person name="Chen Y."/>
            <person name="Xu X."/>
            <person name="Zhang Y."/>
            <person name="Luo S."/>
            <person name="Chen H."/>
            <person name="Gao J."/>
            <person name="Mao Z."/>
            <person name="Pires J.C."/>
            <person name="Luo M."/>
            <person name="Kudrna D."/>
            <person name="Wing R.A."/>
            <person name="Meyers B.C."/>
            <person name="Yi K."/>
            <person name="Kong H."/>
            <person name="Lavrijsen P."/>
            <person name="Sunseri F."/>
            <person name="Falavigna A."/>
            <person name="Ye Y."/>
            <person name="Leebens-Mack J.H."/>
            <person name="Chen G."/>
        </authorList>
    </citation>
    <scope>NUCLEOTIDE SEQUENCE [LARGE SCALE GENOMIC DNA]</scope>
    <source>
        <strain evidence="3">cv. DH0086</strain>
    </source>
</reference>
<gene>
    <name evidence="2" type="ORF">A4U43_C02F19060</name>
</gene>
<feature type="region of interest" description="Disordered" evidence="1">
    <location>
        <begin position="57"/>
        <end position="128"/>
    </location>
</feature>
<proteinExistence type="predicted"/>